<evidence type="ECO:0000256" key="3">
    <source>
        <dbReference type="PROSITE-ProRule" id="PRU10007"/>
    </source>
</evidence>
<dbReference type="Gene3D" id="3.40.605.10">
    <property type="entry name" value="Aldehyde Dehydrogenase, Chain A, domain 1"/>
    <property type="match status" value="1"/>
</dbReference>
<proteinExistence type="inferred from homology"/>
<comment type="similarity">
    <text evidence="1 4">Belongs to the aldehyde dehydrogenase family.</text>
</comment>
<dbReference type="OrthoDB" id="6882680at2"/>
<dbReference type="PROSITE" id="PS00687">
    <property type="entry name" value="ALDEHYDE_DEHYDR_GLU"/>
    <property type="match status" value="1"/>
</dbReference>
<dbReference type="InterPro" id="IPR015590">
    <property type="entry name" value="Aldehyde_DH_dom"/>
</dbReference>
<dbReference type="EMBL" id="VKLS01000038">
    <property type="protein sequence ID" value="TSB43179.1"/>
    <property type="molecule type" value="Genomic_DNA"/>
</dbReference>
<evidence type="ECO:0000256" key="2">
    <source>
        <dbReference type="ARBA" id="ARBA00023002"/>
    </source>
</evidence>
<dbReference type="FunFam" id="3.40.309.10:FF:000012">
    <property type="entry name" value="Betaine aldehyde dehydrogenase"/>
    <property type="match status" value="1"/>
</dbReference>
<feature type="compositionally biased region" description="Basic and acidic residues" evidence="5">
    <location>
        <begin position="458"/>
        <end position="467"/>
    </location>
</feature>
<name>A0A553ZNZ3_9ACTN</name>
<dbReference type="RefSeq" id="WP_143941384.1">
    <property type="nucleotide sequence ID" value="NZ_VKLS01000038.1"/>
</dbReference>
<evidence type="ECO:0000259" key="6">
    <source>
        <dbReference type="Pfam" id="PF00171"/>
    </source>
</evidence>
<dbReference type="Proteomes" id="UP000320888">
    <property type="component" value="Unassembled WGS sequence"/>
</dbReference>
<dbReference type="PANTHER" id="PTHR11699">
    <property type="entry name" value="ALDEHYDE DEHYDROGENASE-RELATED"/>
    <property type="match status" value="1"/>
</dbReference>
<reference evidence="7 8" key="1">
    <citation type="submission" date="2019-07" db="EMBL/GenBank/DDBJ databases">
        <title>Draft genome for Streptomyces benahoarensis MZ03-48.</title>
        <authorList>
            <person name="Gonzalez-Pimentel J.L."/>
        </authorList>
    </citation>
    <scope>NUCLEOTIDE SEQUENCE [LARGE SCALE GENOMIC DNA]</scope>
    <source>
        <strain evidence="7 8">MZ03-48</strain>
    </source>
</reference>
<accession>A0A553ZNZ3</accession>
<dbReference type="Pfam" id="PF00171">
    <property type="entry name" value="Aldedh"/>
    <property type="match status" value="1"/>
</dbReference>
<dbReference type="SUPFAM" id="SSF53720">
    <property type="entry name" value="ALDH-like"/>
    <property type="match status" value="1"/>
</dbReference>
<protein>
    <submittedName>
        <fullName evidence="7">Aldehyde dehydrogenase family protein</fullName>
    </submittedName>
</protein>
<dbReference type="InterPro" id="IPR016162">
    <property type="entry name" value="Ald_DH_N"/>
</dbReference>
<dbReference type="InterPro" id="IPR016163">
    <property type="entry name" value="Ald_DH_C"/>
</dbReference>
<evidence type="ECO:0000256" key="4">
    <source>
        <dbReference type="RuleBase" id="RU003345"/>
    </source>
</evidence>
<dbReference type="InterPro" id="IPR029510">
    <property type="entry name" value="Ald_DH_CS_GLU"/>
</dbReference>
<dbReference type="InterPro" id="IPR016161">
    <property type="entry name" value="Ald_DH/histidinol_DH"/>
</dbReference>
<organism evidence="7 8">
    <name type="scientific">Streptomyces benahoarensis</name>
    <dbReference type="NCBI Taxonomy" id="2595054"/>
    <lineage>
        <taxon>Bacteria</taxon>
        <taxon>Bacillati</taxon>
        <taxon>Actinomycetota</taxon>
        <taxon>Actinomycetes</taxon>
        <taxon>Kitasatosporales</taxon>
        <taxon>Streptomycetaceae</taxon>
        <taxon>Streptomyces</taxon>
    </lineage>
</organism>
<feature type="region of interest" description="Disordered" evidence="5">
    <location>
        <begin position="457"/>
        <end position="485"/>
    </location>
</feature>
<evidence type="ECO:0000256" key="1">
    <source>
        <dbReference type="ARBA" id="ARBA00009986"/>
    </source>
</evidence>
<comment type="caution">
    <text evidence="7">The sequence shown here is derived from an EMBL/GenBank/DDBJ whole genome shotgun (WGS) entry which is preliminary data.</text>
</comment>
<sequence>MAFEYAPAPESRAVVEIAPTYGLFIDGEFVDSSDGNRNKTVSPATEEVLAEYAQANAADVDRAVAAARKAFVTWSALPGAERAKYLFRIARIIQERSRELAVLETLDNGKPIRESRDADLPQVAAHFFYYAGWADKLEHAGYGPNPRPLGVAGQVIPWNFPLLMLAWKVAPALATGNTVVLKPAETTPLSALFFADICRQAGLPKGVVNILTGDGSTGAALVAHPDVNKVAFTGSTEVGKAIARTVAGTDKKVTLELGGKAANIVFDDAPLDQAVEGVVNGIFFNQGHVCCAGSRLLVQESVADELLTALKRRMRTLRVGDPLDKNTDIGAINSAEQLARITALADAGEAEGAERWSPECALPTSGYWFAPTLFTGVTQAHRIAREEIFGPVLSVLTFRTPEEAVAKANNTPYGLSAGIWTEKGSRMLWMANKLRAGVVWSNTFNKFDPTSPFGGYKESGHGREGGRHGLAAYLTPSTPKGEHHG</sequence>
<keyword evidence="8" id="KW-1185">Reference proteome</keyword>
<gene>
    <name evidence="7" type="ORF">FNZ23_06065</name>
</gene>
<feature type="domain" description="Aldehyde dehydrogenase" evidence="6">
    <location>
        <begin position="29"/>
        <end position="475"/>
    </location>
</feature>
<evidence type="ECO:0000256" key="5">
    <source>
        <dbReference type="SAM" id="MobiDB-lite"/>
    </source>
</evidence>
<evidence type="ECO:0000313" key="7">
    <source>
        <dbReference type="EMBL" id="TSB43179.1"/>
    </source>
</evidence>
<evidence type="ECO:0000313" key="8">
    <source>
        <dbReference type="Proteomes" id="UP000320888"/>
    </source>
</evidence>
<keyword evidence="2 4" id="KW-0560">Oxidoreductase</keyword>
<dbReference type="AlphaFoldDB" id="A0A553ZNZ3"/>
<dbReference type="FunFam" id="3.40.605.10:FF:000007">
    <property type="entry name" value="NAD/NADP-dependent betaine aldehyde dehydrogenase"/>
    <property type="match status" value="1"/>
</dbReference>
<feature type="active site" evidence="3">
    <location>
        <position position="256"/>
    </location>
</feature>
<dbReference type="Gene3D" id="3.40.309.10">
    <property type="entry name" value="Aldehyde Dehydrogenase, Chain A, domain 2"/>
    <property type="match status" value="1"/>
</dbReference>
<dbReference type="GO" id="GO:0016620">
    <property type="term" value="F:oxidoreductase activity, acting on the aldehyde or oxo group of donors, NAD or NADP as acceptor"/>
    <property type="evidence" value="ECO:0007669"/>
    <property type="project" value="InterPro"/>
</dbReference>